<proteinExistence type="predicted"/>
<dbReference type="RefSeq" id="WP_037946916.1">
    <property type="nucleotide sequence ID" value="NZ_JAAIKT010000060.1"/>
</dbReference>
<dbReference type="Proteomes" id="UP000476310">
    <property type="component" value="Unassembled WGS sequence"/>
</dbReference>
<dbReference type="AlphaFoldDB" id="A0A6G4AS02"/>
<accession>A0A6G4AS02</accession>
<comment type="caution">
    <text evidence="1">The sequence shown here is derived from an EMBL/GenBank/DDBJ whole genome shotgun (WGS) entry which is preliminary data.</text>
</comment>
<evidence type="ECO:0000313" key="1">
    <source>
        <dbReference type="EMBL" id="NEW75449.1"/>
    </source>
</evidence>
<gene>
    <name evidence="1" type="ORF">G4H13_35140</name>
</gene>
<evidence type="ECO:0000313" key="2">
    <source>
        <dbReference type="Proteomes" id="UP000476310"/>
    </source>
</evidence>
<name>A0A6G4AS02_9ACTN</name>
<keyword evidence="2" id="KW-1185">Reference proteome</keyword>
<protein>
    <submittedName>
        <fullName evidence="1">Uncharacterized protein</fullName>
    </submittedName>
</protein>
<organism evidence="1 2">
    <name type="scientific">Streptomyces rhizosphaericus</name>
    <dbReference type="NCBI Taxonomy" id="114699"/>
    <lineage>
        <taxon>Bacteria</taxon>
        <taxon>Bacillati</taxon>
        <taxon>Actinomycetota</taxon>
        <taxon>Actinomycetes</taxon>
        <taxon>Kitasatosporales</taxon>
        <taxon>Streptomycetaceae</taxon>
        <taxon>Streptomyces</taxon>
        <taxon>Streptomyces violaceusniger group</taxon>
    </lineage>
</organism>
<dbReference type="EMBL" id="JAAIKT010000060">
    <property type="protein sequence ID" value="NEW75449.1"/>
    <property type="molecule type" value="Genomic_DNA"/>
</dbReference>
<reference evidence="1" key="1">
    <citation type="submission" date="2020-02" db="EMBL/GenBank/DDBJ databases">
        <title>A new Streptomyces sp. for controlling soil-borne diseases.</title>
        <authorList>
            <person name="Li X."/>
            <person name="Tian Y."/>
            <person name="Gao K."/>
        </authorList>
    </citation>
    <scope>NUCLEOTIDE SEQUENCE [LARGE SCALE GENOMIC DNA]</scope>
    <source>
        <strain evidence="1">0250</strain>
    </source>
</reference>
<sequence length="200" mass="22452">MPAAHHNLTIPDHKMLRAEAEREVKEELGAIARPDERFKRGCEIVQQADLEIAAHTEERNQAALSLWFYEGIRGLDKVLGILPNAYSEMRRIALHGDKKATINPGGDLKARMTAEERRRAAEKAGVPYIEDAADRLPSLAATVSVATARRKAAMPFLYDVTLVLTEEPYEWTTDRIAAHGDVTPAYVRNLKSRANRRRGR</sequence>